<dbReference type="GO" id="GO:0051262">
    <property type="term" value="P:protein tetramerization"/>
    <property type="evidence" value="ECO:0007669"/>
    <property type="project" value="InterPro"/>
</dbReference>
<dbReference type="Pfam" id="PF25508">
    <property type="entry name" value="TRPM2"/>
    <property type="match status" value="1"/>
</dbReference>
<feature type="transmembrane region" description="Helical" evidence="10">
    <location>
        <begin position="958"/>
        <end position="983"/>
    </location>
</feature>
<proteinExistence type="predicted"/>
<sequence>MTMTLSPTDAFGTIEFQGGGHSNKAMYVRVSYDTKPDLLLHLMTKEWQLDLPKLLISVHGGLQNFELQPKLKQVFGKGLIKAAMTTGAWIFTGGVNTGVIRHVGDALKDHASKSRGKICTIGIAPWGIVENQEDLVGKDVVRPYQTMSNPLSKLTVLNSLHSHFILADNGTTGKYGAEVKLRRQLEKHISLQKINTRIGQGVPVVALIVEGGPNVISIVLEYLRDTPPVPVVVCDGSGRASDILAFGHKYSEEGGIINESLRDQLLVTIQKTFTYSRTQAQHLFIILMECMKKKELITVFRMGSEGHQDIDLAILTALLKGANASAPDQLSLALAWNRVDIARSQIFIYGQQWPVRSIYNRNNNIHTITLIAFPVGSLEQAMLDALVLDRVDFVKLLIENGVSMHRFLTLSRLEELYNTRHGPSNTLYHLVRDVKKGNLPPDYRISLIDIGLVIEYLMGGAYRCNYTRKRFRTLYHNLFGPKRPKALKLLGMEDDMPIRRGRQKTTRKREEEVDIDLDDPEINHFPFPFHELMVWAVLMKRQKMALFFWQHGEEAMAKALVACKLCKAMAHEASENDMVDDISQELNHNSREFGQLAVELLDQSYKQDEQMAMKLLTYELKNWSNATCLQLAVAAKHRDFIAHTCSQMLLTDMWMGRLRMRKNSGLKVILGLLLPPSILSLEFKNKDEMSYMPQDQEVTTETSRKKDVEEVQNRHRLIPMGRKIYEFYNAPIVKFWFHTMAYVGYLMLFNYIVLVKMDLWPSPQEWIVIAYIFTNGIEKMREILMSEPGKLLQKVKVWLQEYWNITDLMAILIFSVGMVLRLQEPPLMSYGRVIYCVNIIYWYIRLLDIFGVNKYLGPYVMMIGKMMIDMMYFVIIMLVVLMSFGVARQAILNPNEDPSWMLARNIFFMPYWMIYGEVFADQIDLYSVSLNVLSPCGQNITLDDGVVVAQPPCKTGAWIVPAIMACYLLVANILLVNLLIAVFNNTFFEVKSISNQVWKFQRYQLIMTFHERPVLPPPLIIFSHITMVLKHLCCRWRKHDDDERDYGLKLFITEDELKKVHDFEEQCIEEYFREKDDRFHSSNDERIRVTSERVENMAMRLEEVNEREHFMKASLQTVDIRLAQMEELIGRIAVALERVTGVERGEVNKVRSRTSSDCTDSAYIIRQAECPEAAYILRQSSFNSTEGNAYRLQEALEGPAEGSMSPPSPTGMATRTRSHSFYVGAGRGGERASGAERAESFFKERSLSLHRANSSQSVSSAAAPKESKPLPLATLSVSQQHRPSSCIDIYVSTSEEVGPAEVFLDPLRVIPPLQRDSSLQSDTMETVLPGGRDFSSAATSGLGDRHSEGGAGSSGTAGAMFDDSAAADLSLCSAHLLPDTTLPPWDMEPSPPPSAGLLERSKSSRYLSTAGTGFLDEPPLVKSHSLMFTPRGCYGGLGGAGVQVKAAEYTSITDCIDTRCVSSPYTPIERSNSPGGSTSFPFDKPSDIGSSHPEREAELSHTESDPEDPEDLMPAPDTPRLGGLGGPSGAPLCSPFSRLERANSCSSDDSHPSLTLAPPHRKSLSVSERMERGPGLGADRGPGPGGRGLAGPRNPFLRSKSGARPETAKTDNLSMRKLATPSAFRSFDRQNYT</sequence>
<dbReference type="InterPro" id="IPR005821">
    <property type="entry name" value="Ion_trans_dom"/>
</dbReference>
<dbReference type="GO" id="GO:0005261">
    <property type="term" value="F:monoatomic cation channel activity"/>
    <property type="evidence" value="ECO:0007669"/>
    <property type="project" value="UniProtKB-ARBA"/>
</dbReference>
<comment type="subcellular location">
    <subcellularLocation>
        <location evidence="1">Membrane</location>
        <topology evidence="1">Multi-pass membrane protein</topology>
    </subcellularLocation>
</comment>
<dbReference type="InterPro" id="IPR041491">
    <property type="entry name" value="TRPM_SLOG"/>
</dbReference>
<keyword evidence="16" id="KW-1185">Reference proteome</keyword>
<dbReference type="GO" id="GO:0030001">
    <property type="term" value="P:metal ion transport"/>
    <property type="evidence" value="ECO:0007669"/>
    <property type="project" value="TreeGrafter"/>
</dbReference>
<protein>
    <recommendedName>
        <fullName evidence="17">Transient receptor potential cation channel, subfamily M, member 3</fullName>
    </recommendedName>
</protein>
<accession>A0AAQ5YA15</accession>
<evidence type="ECO:0000256" key="6">
    <source>
        <dbReference type="ARBA" id="ARBA00023136"/>
    </source>
</evidence>
<evidence type="ECO:0000259" key="12">
    <source>
        <dbReference type="Pfam" id="PF16519"/>
    </source>
</evidence>
<evidence type="ECO:0000256" key="3">
    <source>
        <dbReference type="ARBA" id="ARBA00022692"/>
    </source>
</evidence>
<feature type="transmembrane region" description="Helical" evidence="10">
    <location>
        <begin position="802"/>
        <end position="820"/>
    </location>
</feature>
<feature type="compositionally biased region" description="Polar residues" evidence="9">
    <location>
        <begin position="1464"/>
        <end position="1480"/>
    </location>
</feature>
<dbReference type="Gene3D" id="1.20.5.1010">
    <property type="entry name" value="TRPM, tetramerisation domain"/>
    <property type="match status" value="1"/>
</dbReference>
<dbReference type="PANTHER" id="PTHR13800">
    <property type="entry name" value="TRANSIENT RECEPTOR POTENTIAL CATION CHANNEL, SUBFAMILY M, MEMBER 6"/>
    <property type="match status" value="1"/>
</dbReference>
<comment type="catalytic activity">
    <reaction evidence="8">
        <text>Mg(2+)(in) = Mg(2+)(out)</text>
        <dbReference type="Rhea" id="RHEA:29827"/>
        <dbReference type="ChEBI" id="CHEBI:18420"/>
    </reaction>
</comment>
<name>A0AAQ5YA15_AMPOC</name>
<evidence type="ECO:0000256" key="4">
    <source>
        <dbReference type="ARBA" id="ARBA00022989"/>
    </source>
</evidence>
<dbReference type="Pfam" id="PF16519">
    <property type="entry name" value="TRPM_tetra"/>
    <property type="match status" value="1"/>
</dbReference>
<feature type="region of interest" description="Disordered" evidence="9">
    <location>
        <begin position="1327"/>
        <end position="1356"/>
    </location>
</feature>
<evidence type="ECO:0000259" key="11">
    <source>
        <dbReference type="Pfam" id="PF00520"/>
    </source>
</evidence>
<feature type="domain" description="Ion transport" evidence="11">
    <location>
        <begin position="744"/>
        <end position="992"/>
    </location>
</feature>
<evidence type="ECO:0000313" key="15">
    <source>
        <dbReference type="Ensembl" id="ENSAOCP00000048701.1"/>
    </source>
</evidence>
<reference evidence="15" key="2">
    <citation type="submission" date="2025-08" db="UniProtKB">
        <authorList>
            <consortium name="Ensembl"/>
        </authorList>
    </citation>
    <scope>IDENTIFICATION</scope>
</reference>
<keyword evidence="2" id="KW-0813">Transport</keyword>
<evidence type="ECO:0000256" key="5">
    <source>
        <dbReference type="ARBA" id="ARBA00023065"/>
    </source>
</evidence>
<evidence type="ECO:0000256" key="7">
    <source>
        <dbReference type="ARBA" id="ARBA00023303"/>
    </source>
</evidence>
<dbReference type="GO" id="GO:0005886">
    <property type="term" value="C:plasma membrane"/>
    <property type="evidence" value="ECO:0007669"/>
    <property type="project" value="TreeGrafter"/>
</dbReference>
<feature type="transmembrane region" description="Helical" evidence="10">
    <location>
        <begin position="665"/>
        <end position="683"/>
    </location>
</feature>
<dbReference type="Ensembl" id="ENSAOCT00000034447.1">
    <property type="protein sequence ID" value="ENSAOCP00000048701.1"/>
    <property type="gene ID" value="ENSAOCG00000002809.2"/>
</dbReference>
<evidence type="ECO:0000259" key="14">
    <source>
        <dbReference type="Pfam" id="PF25508"/>
    </source>
</evidence>
<feature type="compositionally biased region" description="Basic and acidic residues" evidence="9">
    <location>
        <begin position="1492"/>
        <end position="1504"/>
    </location>
</feature>
<feature type="transmembrane region" description="Helical" evidence="10">
    <location>
        <begin position="735"/>
        <end position="754"/>
    </location>
</feature>
<organism evidence="15 16">
    <name type="scientific">Amphiprion ocellaris</name>
    <name type="common">Clown anemonefish</name>
    <dbReference type="NCBI Taxonomy" id="80972"/>
    <lineage>
        <taxon>Eukaryota</taxon>
        <taxon>Metazoa</taxon>
        <taxon>Chordata</taxon>
        <taxon>Craniata</taxon>
        <taxon>Vertebrata</taxon>
        <taxon>Euteleostomi</taxon>
        <taxon>Actinopterygii</taxon>
        <taxon>Neopterygii</taxon>
        <taxon>Teleostei</taxon>
        <taxon>Neoteleostei</taxon>
        <taxon>Acanthomorphata</taxon>
        <taxon>Ovalentaria</taxon>
        <taxon>Pomacentridae</taxon>
        <taxon>Amphiprion</taxon>
    </lineage>
</organism>
<keyword evidence="6 10" id="KW-0472">Membrane</keyword>
<keyword evidence="7" id="KW-0407">Ion channel</keyword>
<keyword evidence="3 10" id="KW-0812">Transmembrane</keyword>
<dbReference type="InterPro" id="IPR037162">
    <property type="entry name" value="TRPM_tetra_sf"/>
</dbReference>
<evidence type="ECO:0000256" key="8">
    <source>
        <dbReference type="ARBA" id="ARBA00034269"/>
    </source>
</evidence>
<dbReference type="InterPro" id="IPR057366">
    <property type="entry name" value="TRPM-like"/>
</dbReference>
<evidence type="ECO:0000313" key="16">
    <source>
        <dbReference type="Proteomes" id="UP001501940"/>
    </source>
</evidence>
<feature type="domain" description="TRPM-like" evidence="14">
    <location>
        <begin position="377"/>
        <end position="643"/>
    </location>
</feature>
<reference evidence="15" key="3">
    <citation type="submission" date="2025-09" db="UniProtKB">
        <authorList>
            <consortium name="Ensembl"/>
        </authorList>
    </citation>
    <scope>IDENTIFICATION</scope>
</reference>
<feature type="transmembrane region" description="Helical" evidence="10">
    <location>
        <begin position="832"/>
        <end position="850"/>
    </location>
</feature>
<reference evidence="15 16" key="1">
    <citation type="submission" date="2022-01" db="EMBL/GenBank/DDBJ databases">
        <title>A chromosome-scale genome assembly of the false clownfish, Amphiprion ocellaris.</title>
        <authorList>
            <person name="Ryu T."/>
        </authorList>
    </citation>
    <scope>NUCLEOTIDE SEQUENCE [LARGE SCALE GENOMIC DNA]</scope>
</reference>
<feature type="domain" description="TRPM tetramerisation" evidence="12">
    <location>
        <begin position="1084"/>
        <end position="1138"/>
    </location>
</feature>
<dbReference type="GeneTree" id="ENSGT00940000157366"/>
<evidence type="ECO:0000256" key="10">
    <source>
        <dbReference type="SAM" id="Phobius"/>
    </source>
</evidence>
<dbReference type="Pfam" id="PF00520">
    <property type="entry name" value="Ion_trans"/>
    <property type="match status" value="1"/>
</dbReference>
<feature type="domain" description="TRPM SLOG" evidence="13">
    <location>
        <begin position="25"/>
        <end position="290"/>
    </location>
</feature>
<evidence type="ECO:0000259" key="13">
    <source>
        <dbReference type="Pfam" id="PF18139"/>
    </source>
</evidence>
<feature type="compositionally biased region" description="Gly residues" evidence="9">
    <location>
        <begin position="1574"/>
        <end position="1589"/>
    </location>
</feature>
<gene>
    <name evidence="15" type="primary">TRPM3</name>
</gene>
<evidence type="ECO:0000256" key="9">
    <source>
        <dbReference type="SAM" id="MobiDB-lite"/>
    </source>
</evidence>
<keyword evidence="4 10" id="KW-1133">Transmembrane helix</keyword>
<feature type="transmembrane region" description="Helical" evidence="10">
    <location>
        <begin position="871"/>
        <end position="891"/>
    </location>
</feature>
<evidence type="ECO:0008006" key="17">
    <source>
        <dbReference type="Google" id="ProtNLM"/>
    </source>
</evidence>
<dbReference type="Proteomes" id="UP001501940">
    <property type="component" value="Chromosome 6"/>
</dbReference>
<keyword evidence="5" id="KW-0406">Ion transport</keyword>
<dbReference type="Pfam" id="PF18139">
    <property type="entry name" value="LSDAT_euk"/>
    <property type="match status" value="1"/>
</dbReference>
<dbReference type="InterPro" id="IPR050927">
    <property type="entry name" value="TRPM"/>
</dbReference>
<evidence type="ECO:0000256" key="1">
    <source>
        <dbReference type="ARBA" id="ARBA00004141"/>
    </source>
</evidence>
<feature type="region of interest" description="Disordered" evidence="9">
    <location>
        <begin position="1464"/>
        <end position="1633"/>
    </location>
</feature>
<dbReference type="PANTHER" id="PTHR13800:SF7">
    <property type="entry name" value="TRANSIENT RECEPTOR POTENTIAL CATION CHANNEL SUBFAMILY M MEMBER 3"/>
    <property type="match status" value="1"/>
</dbReference>
<dbReference type="InterPro" id="IPR032415">
    <property type="entry name" value="TRPM_tetra"/>
</dbReference>
<evidence type="ECO:0000256" key="2">
    <source>
        <dbReference type="ARBA" id="ARBA00022448"/>
    </source>
</evidence>